<dbReference type="EMBL" id="ATMH01009665">
    <property type="protein sequence ID" value="EPY19027.1"/>
    <property type="molecule type" value="Genomic_DNA"/>
</dbReference>
<gene>
    <name evidence="1" type="ORF">STCU_09665</name>
</gene>
<name>S9TLD4_9TRYP</name>
<evidence type="ECO:0000313" key="2">
    <source>
        <dbReference type="Proteomes" id="UP000015354"/>
    </source>
</evidence>
<accession>S9TLD4</accession>
<keyword evidence="2" id="KW-1185">Reference proteome</keyword>
<dbReference type="Pfam" id="PF14421">
    <property type="entry name" value="LmjF365940-deam"/>
    <property type="match status" value="2"/>
</dbReference>
<dbReference type="OrthoDB" id="276636at2759"/>
<dbReference type="InterPro" id="IPR032723">
    <property type="entry name" value="Deaminase_LmjF365940"/>
</dbReference>
<dbReference type="GO" id="GO:0003824">
    <property type="term" value="F:catalytic activity"/>
    <property type="evidence" value="ECO:0007669"/>
    <property type="project" value="InterPro"/>
</dbReference>
<dbReference type="InterPro" id="IPR016193">
    <property type="entry name" value="Cytidine_deaminase-like"/>
</dbReference>
<organism evidence="1 2">
    <name type="scientific">Strigomonas culicis</name>
    <dbReference type="NCBI Taxonomy" id="28005"/>
    <lineage>
        <taxon>Eukaryota</taxon>
        <taxon>Discoba</taxon>
        <taxon>Euglenozoa</taxon>
        <taxon>Kinetoplastea</taxon>
        <taxon>Metakinetoplastina</taxon>
        <taxon>Trypanosomatida</taxon>
        <taxon>Trypanosomatidae</taxon>
        <taxon>Strigomonadinae</taxon>
        <taxon>Strigomonas</taxon>
    </lineage>
</organism>
<proteinExistence type="predicted"/>
<reference evidence="1 2" key="1">
    <citation type="journal article" date="2013" name="PLoS ONE">
        <title>Predicting the Proteins of Angomonas deanei, Strigomonas culicis and Their Respective Endosymbionts Reveals New Aspects of the Trypanosomatidae Family.</title>
        <authorList>
            <person name="Motta M.C."/>
            <person name="Martins A.C."/>
            <person name="de Souza S.S."/>
            <person name="Catta-Preta C.M."/>
            <person name="Silva R."/>
            <person name="Klein C.C."/>
            <person name="de Almeida L.G."/>
            <person name="de Lima Cunha O."/>
            <person name="Ciapina L.P."/>
            <person name="Brocchi M."/>
            <person name="Colabardini A.C."/>
            <person name="de Araujo Lima B."/>
            <person name="Machado C.R."/>
            <person name="de Almeida Soares C.M."/>
            <person name="Probst C.M."/>
            <person name="de Menezes C.B."/>
            <person name="Thompson C.E."/>
            <person name="Bartholomeu D.C."/>
            <person name="Gradia D.F."/>
            <person name="Pavoni D.P."/>
            <person name="Grisard E.C."/>
            <person name="Fantinatti-Garboggini F."/>
            <person name="Marchini F.K."/>
            <person name="Rodrigues-Luiz G.F."/>
            <person name="Wagner G."/>
            <person name="Goldman G.H."/>
            <person name="Fietto J.L."/>
            <person name="Elias M.C."/>
            <person name="Goldman M.H."/>
            <person name="Sagot M.F."/>
            <person name="Pereira M."/>
            <person name="Stoco P.H."/>
            <person name="de Mendonca-Neto R.P."/>
            <person name="Teixeira S.M."/>
            <person name="Maciel T.E."/>
            <person name="de Oliveira Mendes T.A."/>
            <person name="Urmenyi T.P."/>
            <person name="de Souza W."/>
            <person name="Schenkman S."/>
            <person name="de Vasconcelos A.T."/>
        </authorList>
    </citation>
    <scope>NUCLEOTIDE SEQUENCE [LARGE SCALE GENOMIC DNA]</scope>
</reference>
<dbReference type="Gene3D" id="3.40.140.10">
    <property type="entry name" value="Cytidine Deaminase, domain 2"/>
    <property type="match status" value="1"/>
</dbReference>
<dbReference type="Proteomes" id="UP000015354">
    <property type="component" value="Unassembled WGS sequence"/>
</dbReference>
<dbReference type="AlphaFoldDB" id="S9TLD4"/>
<evidence type="ECO:0008006" key="3">
    <source>
        <dbReference type="Google" id="ProtNLM"/>
    </source>
</evidence>
<evidence type="ECO:0000313" key="1">
    <source>
        <dbReference type="EMBL" id="EPY19027.1"/>
    </source>
</evidence>
<dbReference type="SUPFAM" id="SSF53927">
    <property type="entry name" value="Cytidine deaminase-like"/>
    <property type="match status" value="1"/>
</dbReference>
<sequence length="497" mass="55618">MCKKSDLTPPPVKYTLTAKKLNRCFFVCEKMNCFCERPHIQVRNPQGNVFWHIRLDTLKHTSILVSDSNQNRRIAALDVVPTAGYYFALGLMCTGAVPAVVPTLCRFNHTCRNGALCLYIHANVSHGPVHRETADVLLSEWAAKARLSDLLGLDDQENFFSFLDEEGIATVGDLQVLGVNAYEALAKRIPQHWATAFLVLSLLRTFDHKCPLTDALVSFPRVQLPIFLPPTLQRVGDLLALSRKELYDVPSIPPHALDACELIRSRFKTDGEYCVVNLSKEPPESFFSRVTNIIKSFSVEGRNAHCSWRKNDPTRPLVTSVFTYVDVNTCRCGDVSRVLNVDDDASVRAELDPVTENIGLPPRVWCTCARHYVVAVNYELSTPSGSRCSEQNAMGKLASLGVPTWSVREVFVYGLNPKKESNPLFPCGVCENMLQKVNSDISKHYGNEATLFMFDATKPHKVVYLPVAEISNRHGLNFKTFVAHDLRTPDSTLHLKP</sequence>
<comment type="caution">
    <text evidence="1">The sequence shown here is derived from an EMBL/GenBank/DDBJ whole genome shotgun (WGS) entry which is preliminary data.</text>
</comment>
<protein>
    <recommendedName>
        <fullName evidence="3">A distinct subfamily of CDD/CDA-like deaminases protein</fullName>
    </recommendedName>
</protein>